<reference evidence="1" key="1">
    <citation type="journal article" date="2013" name="Genetics">
        <title>The draft genome and transcriptome of Panagrellus redivivus are shaped by the harsh demands of a free-living lifestyle.</title>
        <authorList>
            <person name="Srinivasan J."/>
            <person name="Dillman A.R."/>
            <person name="Macchietto M.G."/>
            <person name="Heikkinen L."/>
            <person name="Lakso M."/>
            <person name="Fracchia K.M."/>
            <person name="Antoshechkin I."/>
            <person name="Mortazavi A."/>
            <person name="Wong G."/>
            <person name="Sternberg P.W."/>
        </authorList>
    </citation>
    <scope>NUCLEOTIDE SEQUENCE [LARGE SCALE GENOMIC DNA]</scope>
    <source>
        <strain evidence="1">MT8872</strain>
    </source>
</reference>
<dbReference type="WBParaSite" id="Pan_g10563.t1">
    <property type="protein sequence ID" value="Pan_g10563.t1"/>
    <property type="gene ID" value="Pan_g10563"/>
</dbReference>
<dbReference type="AlphaFoldDB" id="A0A7E4UNC9"/>
<sequence>MHADLAGLIVGESVLQTVTQEEDQRKGFTELVGTSNGTGSENTAELVEHPVFGRSKALQMVLRSTSHICRLLQAVVP</sequence>
<dbReference type="Proteomes" id="UP000492821">
    <property type="component" value="Unassembled WGS sequence"/>
</dbReference>
<name>A0A7E4UNC9_PANRE</name>
<protein>
    <submittedName>
        <fullName evidence="2">Uncharacterized protein</fullName>
    </submittedName>
</protein>
<evidence type="ECO:0000313" key="2">
    <source>
        <dbReference type="WBParaSite" id="Pan_g10563.t1"/>
    </source>
</evidence>
<organism evidence="1 2">
    <name type="scientific">Panagrellus redivivus</name>
    <name type="common">Microworm</name>
    <dbReference type="NCBI Taxonomy" id="6233"/>
    <lineage>
        <taxon>Eukaryota</taxon>
        <taxon>Metazoa</taxon>
        <taxon>Ecdysozoa</taxon>
        <taxon>Nematoda</taxon>
        <taxon>Chromadorea</taxon>
        <taxon>Rhabditida</taxon>
        <taxon>Tylenchina</taxon>
        <taxon>Panagrolaimomorpha</taxon>
        <taxon>Panagrolaimoidea</taxon>
        <taxon>Panagrolaimidae</taxon>
        <taxon>Panagrellus</taxon>
    </lineage>
</organism>
<accession>A0A7E4UNC9</accession>
<evidence type="ECO:0000313" key="1">
    <source>
        <dbReference type="Proteomes" id="UP000492821"/>
    </source>
</evidence>
<proteinExistence type="predicted"/>
<reference evidence="2" key="2">
    <citation type="submission" date="2020-10" db="UniProtKB">
        <authorList>
            <consortium name="WormBaseParasite"/>
        </authorList>
    </citation>
    <scope>IDENTIFICATION</scope>
</reference>
<keyword evidence="1" id="KW-1185">Reference proteome</keyword>